<evidence type="ECO:0000313" key="4">
    <source>
        <dbReference type="Proteomes" id="UP001189429"/>
    </source>
</evidence>
<dbReference type="SUPFAM" id="SSF52540">
    <property type="entry name" value="P-loop containing nucleoside triphosphate hydrolases"/>
    <property type="match status" value="1"/>
</dbReference>
<evidence type="ECO:0008006" key="5">
    <source>
        <dbReference type="Google" id="ProtNLM"/>
    </source>
</evidence>
<dbReference type="EMBL" id="CAUYUJ010016913">
    <property type="protein sequence ID" value="CAK0870002.1"/>
    <property type="molecule type" value="Genomic_DNA"/>
</dbReference>
<keyword evidence="4" id="KW-1185">Reference proteome</keyword>
<keyword evidence="1" id="KW-0677">Repeat</keyword>
<evidence type="ECO:0000313" key="3">
    <source>
        <dbReference type="EMBL" id="CAK0870002.1"/>
    </source>
</evidence>
<comment type="caution">
    <text evidence="3">The sequence shown here is derived from an EMBL/GenBank/DDBJ whole genome shotgun (WGS) entry which is preliminary data.</text>
</comment>
<dbReference type="InterPro" id="IPR050611">
    <property type="entry name" value="ABCF"/>
</dbReference>
<organism evidence="3 4">
    <name type="scientific">Prorocentrum cordatum</name>
    <dbReference type="NCBI Taxonomy" id="2364126"/>
    <lineage>
        <taxon>Eukaryota</taxon>
        <taxon>Sar</taxon>
        <taxon>Alveolata</taxon>
        <taxon>Dinophyceae</taxon>
        <taxon>Prorocentrales</taxon>
        <taxon>Prorocentraceae</taxon>
        <taxon>Prorocentrum</taxon>
    </lineage>
</organism>
<dbReference type="Proteomes" id="UP001189429">
    <property type="component" value="Unassembled WGS sequence"/>
</dbReference>
<name>A0ABN9VEK8_9DINO</name>
<feature type="compositionally biased region" description="Low complexity" evidence="2">
    <location>
        <begin position="190"/>
        <end position="199"/>
    </location>
</feature>
<dbReference type="Gene3D" id="3.40.50.300">
    <property type="entry name" value="P-loop containing nucleotide triphosphate hydrolases"/>
    <property type="match status" value="1"/>
</dbReference>
<reference evidence="3" key="1">
    <citation type="submission" date="2023-10" db="EMBL/GenBank/DDBJ databases">
        <authorList>
            <person name="Chen Y."/>
            <person name="Shah S."/>
            <person name="Dougan E. K."/>
            <person name="Thang M."/>
            <person name="Chan C."/>
        </authorList>
    </citation>
    <scope>NUCLEOTIDE SEQUENCE [LARGE SCALE GENOMIC DNA]</scope>
</reference>
<feature type="region of interest" description="Disordered" evidence="2">
    <location>
        <begin position="1"/>
        <end position="28"/>
    </location>
</feature>
<gene>
    <name evidence="3" type="ORF">PCOR1329_LOCUS56209</name>
</gene>
<evidence type="ECO:0000256" key="2">
    <source>
        <dbReference type="SAM" id="MobiDB-lite"/>
    </source>
</evidence>
<accession>A0ABN9VEK8</accession>
<dbReference type="PANTHER" id="PTHR19211:SF14">
    <property type="entry name" value="ATP-BINDING CASSETTE SUB-FAMILY F MEMBER 1"/>
    <property type="match status" value="1"/>
</dbReference>
<protein>
    <recommendedName>
        <fullName evidence="5">ABC transporter domain-containing protein</fullName>
    </recommendedName>
</protein>
<dbReference type="InterPro" id="IPR027417">
    <property type="entry name" value="P-loop_NTPase"/>
</dbReference>
<dbReference type="PANTHER" id="PTHR19211">
    <property type="entry name" value="ATP-BINDING TRANSPORT PROTEIN-RELATED"/>
    <property type="match status" value="1"/>
</dbReference>
<feature type="region of interest" description="Disordered" evidence="2">
    <location>
        <begin position="183"/>
        <end position="221"/>
    </location>
</feature>
<proteinExistence type="predicted"/>
<sequence>MSALPHCKAAKPWESSSKRPRAGRGGAPGPCSLGVEAADCGRESDAARKLLLASAMMRQCDILLLDEPTNHLDKESVAWLSKYLVSLTQSTLMVISHDPYFLNEVCTDIIQYSGQKTLEYYPGNFADFREAKKLSDQDSEALLLGNEVDLGESPDIPAEEVDSGLALTAAALDKQAKITFPIPGKLSGHSAGASEGAEAIPMDPRPPRKVAERGANVPPQF</sequence>
<evidence type="ECO:0000256" key="1">
    <source>
        <dbReference type="ARBA" id="ARBA00022737"/>
    </source>
</evidence>